<feature type="domain" description="Cell envelope-related transcriptional attenuator" evidence="3">
    <location>
        <begin position="197"/>
        <end position="372"/>
    </location>
</feature>
<dbReference type="InterPro" id="IPR004474">
    <property type="entry name" value="LytR_CpsA_psr"/>
</dbReference>
<feature type="region of interest" description="Disordered" evidence="2">
    <location>
        <begin position="566"/>
        <end position="668"/>
    </location>
</feature>
<reference evidence="5" key="1">
    <citation type="submission" date="2022-04" db="EMBL/GenBank/DDBJ databases">
        <title>Corynebacterium kalidii LD5P10.</title>
        <authorList>
            <person name="Sun J.Q."/>
        </authorList>
    </citation>
    <scope>NUCLEOTIDE SEQUENCE</scope>
    <source>
        <strain evidence="5">LD5P10</strain>
    </source>
</reference>
<dbReference type="Pfam" id="PF13399">
    <property type="entry name" value="LytR_C"/>
    <property type="match status" value="1"/>
</dbReference>
<accession>A0A9X1WFE6</accession>
<dbReference type="Gene3D" id="3.40.630.190">
    <property type="entry name" value="LCP protein"/>
    <property type="match status" value="1"/>
</dbReference>
<dbReference type="NCBIfam" id="TIGR00350">
    <property type="entry name" value="lytR_cpsA_psr"/>
    <property type="match status" value="1"/>
</dbReference>
<dbReference type="RefSeq" id="WP_244803728.1">
    <property type="nucleotide sequence ID" value="NZ_JALIEA010000011.1"/>
</dbReference>
<dbReference type="PANTHER" id="PTHR33392:SF6">
    <property type="entry name" value="POLYISOPRENYL-TEICHOIC ACID--PEPTIDOGLYCAN TEICHOIC ACID TRANSFERASE TAGU"/>
    <property type="match status" value="1"/>
</dbReference>
<feature type="compositionally biased region" description="Basic and acidic residues" evidence="2">
    <location>
        <begin position="25"/>
        <end position="36"/>
    </location>
</feature>
<dbReference type="PANTHER" id="PTHR33392">
    <property type="entry name" value="POLYISOPRENYL-TEICHOIC ACID--PEPTIDOGLYCAN TEICHOIC ACID TRANSFERASE TAGU"/>
    <property type="match status" value="1"/>
</dbReference>
<keyword evidence="6" id="KW-1185">Reference proteome</keyword>
<comment type="similarity">
    <text evidence="1">Belongs to the LytR/CpsA/Psr (LCP) family.</text>
</comment>
<gene>
    <name evidence="5" type="ORF">MUN33_04660</name>
</gene>
<feature type="compositionally biased region" description="Basic and acidic residues" evidence="2">
    <location>
        <begin position="457"/>
        <end position="471"/>
    </location>
</feature>
<dbReference type="InterPro" id="IPR027381">
    <property type="entry name" value="LytR/CpsA/Psr_C"/>
</dbReference>
<evidence type="ECO:0000259" key="3">
    <source>
        <dbReference type="Pfam" id="PF03816"/>
    </source>
</evidence>
<evidence type="ECO:0000256" key="2">
    <source>
        <dbReference type="SAM" id="MobiDB-lite"/>
    </source>
</evidence>
<proteinExistence type="inferred from homology"/>
<dbReference type="InterPro" id="IPR050922">
    <property type="entry name" value="LytR/CpsA/Psr_CW_biosynth"/>
</dbReference>
<evidence type="ECO:0000259" key="4">
    <source>
        <dbReference type="Pfam" id="PF13399"/>
    </source>
</evidence>
<feature type="region of interest" description="Disordered" evidence="2">
    <location>
        <begin position="1"/>
        <end position="113"/>
    </location>
</feature>
<dbReference type="Gene3D" id="3.30.70.2390">
    <property type="match status" value="1"/>
</dbReference>
<dbReference type="EMBL" id="JALIEA010000011">
    <property type="protein sequence ID" value="MCJ7858009.1"/>
    <property type="molecule type" value="Genomic_DNA"/>
</dbReference>
<feature type="region of interest" description="Disordered" evidence="2">
    <location>
        <begin position="452"/>
        <end position="483"/>
    </location>
</feature>
<name>A0A9X1WFE6_9CORY</name>
<protein>
    <submittedName>
        <fullName evidence="5">LCP family protein</fullName>
    </submittedName>
</protein>
<feature type="compositionally biased region" description="Gly residues" evidence="2">
    <location>
        <begin position="658"/>
        <end position="668"/>
    </location>
</feature>
<comment type="caution">
    <text evidence="5">The sequence shown here is derived from an EMBL/GenBank/DDBJ whole genome shotgun (WGS) entry which is preliminary data.</text>
</comment>
<feature type="compositionally biased region" description="Basic and acidic residues" evidence="2">
    <location>
        <begin position="43"/>
        <end position="62"/>
    </location>
</feature>
<feature type="compositionally biased region" description="Basic and acidic residues" evidence="2">
    <location>
        <begin position="1"/>
        <end position="12"/>
    </location>
</feature>
<evidence type="ECO:0000313" key="5">
    <source>
        <dbReference type="EMBL" id="MCJ7858009.1"/>
    </source>
</evidence>
<dbReference type="Proteomes" id="UP001139207">
    <property type="component" value="Unassembled WGS sequence"/>
</dbReference>
<evidence type="ECO:0000313" key="6">
    <source>
        <dbReference type="Proteomes" id="UP001139207"/>
    </source>
</evidence>
<dbReference type="Pfam" id="PF03816">
    <property type="entry name" value="LytR_cpsA_psr"/>
    <property type="match status" value="1"/>
</dbReference>
<feature type="domain" description="LytR/CpsA/Psr regulator C-terminal" evidence="4">
    <location>
        <begin position="489"/>
        <end position="572"/>
    </location>
</feature>
<feature type="compositionally biased region" description="Gly residues" evidence="2">
    <location>
        <begin position="623"/>
        <end position="632"/>
    </location>
</feature>
<sequence length="668" mass="68432">MSDSDRSPRNGRGETPGHGGRHHRRDEVPPRPERPRQTPQRSQRQERPERAERPDRAERAERAQPSQRPRHSRAAGGAGAAGATAGGRRRAPQRSSRTVHGSVATAPGHRQLGPTPVKVVLALLSAIMLAGGTYAYSSVGRLGSDISQAGGLNLGNQSDGATDILLVGVDSRTDAKGKELSQEEIDMLRAGEEEATNTDTIILIRVPDDGSSATAVSLPRDTYVHNDDLGNTKLNGVYGATKALTQDELTQAAMNDGEEPDKDKIDRESTAAGREALIGTVADVTGIEVDHYAEVGLLGFVLLTDAVGGVDVCLNNPVDEPLSGAKFPAGRQTLSGADALSFVRQRHDLPRGDLDRITRQQVYMASLTNRILSTSTLSNPNKLNDLSSAVERSVTLDDGWDVMGLATQMQGLTGGNVTFQTIPVTSIDGTGDLGESVVTIDKNQVHRFFEDLLGDSAPDKGGDSGDGKGSEDGSGSGGAIEDYDPAGSTVSVYNASEVGGLASRVGDLISGAGYAMGEVGNATETGISESQVNVADKDDPAARGLAEQLGGLEVVEDSGLEPGEIRVTLSGTYDGPGTSASGVDEPLPAVGESGSGSSGGSADPGNVGTPGVDATGGDVLGQNDGGGAGADTGSGDNVGAVGTPEESDSSASNRGAIDAGGDGPMCVN</sequence>
<evidence type="ECO:0000256" key="1">
    <source>
        <dbReference type="ARBA" id="ARBA00006068"/>
    </source>
</evidence>
<organism evidence="5 6">
    <name type="scientific">Corynebacterium kalidii</name>
    <dbReference type="NCBI Taxonomy" id="2931982"/>
    <lineage>
        <taxon>Bacteria</taxon>
        <taxon>Bacillati</taxon>
        <taxon>Actinomycetota</taxon>
        <taxon>Actinomycetes</taxon>
        <taxon>Mycobacteriales</taxon>
        <taxon>Corynebacteriaceae</taxon>
        <taxon>Corynebacterium</taxon>
    </lineage>
</organism>
<dbReference type="AlphaFoldDB" id="A0A9X1WFE6"/>